<feature type="transmembrane region" description="Helical" evidence="19">
    <location>
        <begin position="930"/>
        <end position="949"/>
    </location>
</feature>
<dbReference type="InterPro" id="IPR001757">
    <property type="entry name" value="P_typ_ATPase"/>
</dbReference>
<evidence type="ECO:0000256" key="18">
    <source>
        <dbReference type="ARBA" id="ARBA00047282"/>
    </source>
</evidence>
<dbReference type="InterPro" id="IPR023298">
    <property type="entry name" value="ATPase_P-typ_TM_dom_sf"/>
</dbReference>
<dbReference type="Pfam" id="PF00690">
    <property type="entry name" value="Cation_ATPase_N"/>
    <property type="match status" value="1"/>
</dbReference>
<dbReference type="NCBIfam" id="TIGR01116">
    <property type="entry name" value="ATPase-IIA1_Ca"/>
    <property type="match status" value="1"/>
</dbReference>
<comment type="similarity">
    <text evidence="4 19">Belongs to the cation transport ATPase (P-type) (TC 3.A.3) family. Type IIA subfamily.</text>
</comment>
<keyword evidence="6" id="KW-0597">Phosphoprotein</keyword>
<dbReference type="SUPFAM" id="SSF81653">
    <property type="entry name" value="Calcium ATPase, transduction domain A"/>
    <property type="match status" value="1"/>
</dbReference>
<evidence type="ECO:0000256" key="2">
    <source>
        <dbReference type="ARBA" id="ARBA00004326"/>
    </source>
</evidence>
<comment type="function">
    <text evidence="19">Catalyzes the hydrolysis of ATP coupled with the transport of calcium.</text>
</comment>
<comment type="subcellular location">
    <subcellularLocation>
        <location evidence="3">Endoplasmic reticulum membrane</location>
        <topology evidence="3">Multi-pass membrane protein</topology>
    </subcellularLocation>
    <subcellularLocation>
        <location evidence="19">Membrane</location>
        <topology evidence="19">Multi-pass membrane protein</topology>
    </subcellularLocation>
    <subcellularLocation>
        <location evidence="2">Sarcoplasmic reticulum membrane</location>
        <topology evidence="2">Multi-pass membrane protein</topology>
    </subcellularLocation>
</comment>
<keyword evidence="15 19" id="KW-1133">Transmembrane helix</keyword>
<dbReference type="SMART" id="SM00831">
    <property type="entry name" value="Cation_ATPase_N"/>
    <property type="match status" value="1"/>
</dbReference>
<keyword evidence="16 19" id="KW-0406">Ion transport</keyword>
<dbReference type="InterPro" id="IPR006068">
    <property type="entry name" value="ATPase_P-typ_cation-transptr_C"/>
</dbReference>
<evidence type="ECO:0000256" key="3">
    <source>
        <dbReference type="ARBA" id="ARBA00004477"/>
    </source>
</evidence>
<dbReference type="SUPFAM" id="SSF56784">
    <property type="entry name" value="HAD-like"/>
    <property type="match status" value="1"/>
</dbReference>
<comment type="catalytic activity">
    <reaction evidence="18">
        <text>Ca(2+)(in) + ATP + H2O = Ca(2+)(out) + ADP + phosphate + H(+)</text>
        <dbReference type="Rhea" id="RHEA:18105"/>
        <dbReference type="ChEBI" id="CHEBI:15377"/>
        <dbReference type="ChEBI" id="CHEBI:15378"/>
        <dbReference type="ChEBI" id="CHEBI:29108"/>
        <dbReference type="ChEBI" id="CHEBI:30616"/>
        <dbReference type="ChEBI" id="CHEBI:43474"/>
        <dbReference type="ChEBI" id="CHEBI:456216"/>
        <dbReference type="EC" id="7.2.2.10"/>
    </reaction>
    <physiologicalReaction direction="left-to-right" evidence="18">
        <dbReference type="Rhea" id="RHEA:18106"/>
    </physiologicalReaction>
</comment>
<accession>V9K8V8</accession>
<dbReference type="InterPro" id="IPR044492">
    <property type="entry name" value="P_typ_ATPase_HD_dom"/>
</dbReference>
<feature type="transmembrane region" description="Helical" evidence="19">
    <location>
        <begin position="60"/>
        <end position="78"/>
    </location>
</feature>
<dbReference type="GO" id="GO:0033017">
    <property type="term" value="C:sarcoplasmic reticulum membrane"/>
    <property type="evidence" value="ECO:0007669"/>
    <property type="project" value="UniProtKB-SubCell"/>
</dbReference>
<keyword evidence="13" id="KW-0703">Sarcoplasmic reticulum</keyword>
<dbReference type="Pfam" id="PF00122">
    <property type="entry name" value="E1-E2_ATPase"/>
    <property type="match status" value="1"/>
</dbReference>
<keyword evidence="7 19" id="KW-0109">Calcium transport</keyword>
<feature type="transmembrane region" description="Helical" evidence="19">
    <location>
        <begin position="259"/>
        <end position="279"/>
    </location>
</feature>
<dbReference type="GO" id="GO:0016887">
    <property type="term" value="F:ATP hydrolysis activity"/>
    <property type="evidence" value="ECO:0007669"/>
    <property type="project" value="InterPro"/>
</dbReference>
<evidence type="ECO:0000256" key="10">
    <source>
        <dbReference type="ARBA" id="ARBA00022837"/>
    </source>
</evidence>
<feature type="transmembrane region" description="Helical" evidence="19">
    <location>
        <begin position="84"/>
        <end position="106"/>
    </location>
</feature>
<keyword evidence="12" id="KW-0460">Magnesium</keyword>
<dbReference type="InterPro" id="IPR023214">
    <property type="entry name" value="HAD_sf"/>
</dbReference>
<evidence type="ECO:0000256" key="8">
    <source>
        <dbReference type="ARBA" id="ARBA00022692"/>
    </source>
</evidence>
<dbReference type="PRINTS" id="PR00121">
    <property type="entry name" value="NAKATPASE"/>
</dbReference>
<dbReference type="AlphaFoldDB" id="V9K8V8"/>
<dbReference type="SUPFAM" id="SSF81665">
    <property type="entry name" value="Calcium ATPase, transmembrane domain M"/>
    <property type="match status" value="1"/>
</dbReference>
<dbReference type="CDD" id="cd02083">
    <property type="entry name" value="P-type_ATPase_SERCA"/>
    <property type="match status" value="1"/>
</dbReference>
<evidence type="ECO:0000256" key="15">
    <source>
        <dbReference type="ARBA" id="ARBA00022989"/>
    </source>
</evidence>
<evidence type="ECO:0000259" key="20">
    <source>
        <dbReference type="SMART" id="SM00831"/>
    </source>
</evidence>
<dbReference type="InterPro" id="IPR004014">
    <property type="entry name" value="ATPase_P-typ_cation-transptr_N"/>
</dbReference>
<dbReference type="InterPro" id="IPR059000">
    <property type="entry name" value="ATPase_P-type_domA"/>
</dbReference>
<feature type="transmembrane region" description="Helical" evidence="19">
    <location>
        <begin position="1004"/>
        <end position="1030"/>
    </location>
</feature>
<keyword evidence="5 19" id="KW-0813">Transport</keyword>
<evidence type="ECO:0000256" key="1">
    <source>
        <dbReference type="ARBA" id="ARBA00001946"/>
    </source>
</evidence>
<evidence type="ECO:0000256" key="13">
    <source>
        <dbReference type="ARBA" id="ARBA00022951"/>
    </source>
</evidence>
<dbReference type="Gene3D" id="2.70.150.10">
    <property type="entry name" value="Calcium-transporting ATPase, cytoplasmic transduction domain A"/>
    <property type="match status" value="1"/>
</dbReference>
<evidence type="ECO:0000256" key="9">
    <source>
        <dbReference type="ARBA" id="ARBA00022741"/>
    </source>
</evidence>
<keyword evidence="10 19" id="KW-0106">Calcium</keyword>
<feature type="domain" description="Cation-transporting P-type ATPase N-terminal" evidence="20">
    <location>
        <begin position="3"/>
        <end position="77"/>
    </location>
</feature>
<dbReference type="Gene3D" id="1.20.1110.10">
    <property type="entry name" value="Calcium-transporting ATPase, transmembrane domain"/>
    <property type="match status" value="1"/>
</dbReference>
<keyword evidence="8 19" id="KW-0812">Transmembrane</keyword>
<feature type="transmembrane region" description="Helical" evidence="19">
    <location>
        <begin position="759"/>
        <end position="782"/>
    </location>
</feature>
<comment type="caution">
    <text evidence="19">Lacks conserved residue(s) required for the propagation of feature annotation.</text>
</comment>
<protein>
    <recommendedName>
        <fullName evidence="19">Calcium-transporting ATPase</fullName>
        <ecNumber evidence="19">7.2.2.10</ecNumber>
    </recommendedName>
</protein>
<evidence type="ECO:0000313" key="21">
    <source>
        <dbReference type="EMBL" id="AFO94267.1"/>
    </source>
</evidence>
<comment type="cofactor">
    <cofactor evidence="1">
        <name>Mg(2+)</name>
        <dbReference type="ChEBI" id="CHEBI:18420"/>
    </cofactor>
</comment>
<evidence type="ECO:0000256" key="14">
    <source>
        <dbReference type="ARBA" id="ARBA00022967"/>
    </source>
</evidence>
<feature type="transmembrane region" description="Helical" evidence="19">
    <location>
        <begin position="291"/>
        <end position="320"/>
    </location>
</feature>
<keyword evidence="11 19" id="KW-0067">ATP-binding</keyword>
<evidence type="ECO:0000256" key="7">
    <source>
        <dbReference type="ARBA" id="ARBA00022568"/>
    </source>
</evidence>
<dbReference type="Pfam" id="PF00689">
    <property type="entry name" value="Cation_ATPase_C"/>
    <property type="match status" value="1"/>
</dbReference>
<organism evidence="21">
    <name type="scientific">Callorhinchus milii</name>
    <name type="common">Ghost shark</name>
    <dbReference type="NCBI Taxonomy" id="7868"/>
    <lineage>
        <taxon>Eukaryota</taxon>
        <taxon>Metazoa</taxon>
        <taxon>Chordata</taxon>
        <taxon>Craniata</taxon>
        <taxon>Vertebrata</taxon>
        <taxon>Chondrichthyes</taxon>
        <taxon>Holocephali</taxon>
        <taxon>Chimaeriformes</taxon>
        <taxon>Callorhinchidae</taxon>
        <taxon>Callorhinchus</taxon>
    </lineage>
</organism>
<keyword evidence="14" id="KW-1278">Translocase</keyword>
<evidence type="ECO:0000256" key="6">
    <source>
        <dbReference type="ARBA" id="ARBA00022553"/>
    </source>
</evidence>
<dbReference type="FunFam" id="2.70.150.10:FF:000160">
    <property type="entry name" value="Sarcoplasmic/endoplasmic reticulum calcium ATPase 1"/>
    <property type="match status" value="1"/>
</dbReference>
<dbReference type="SFLD" id="SFLDF00027">
    <property type="entry name" value="p-type_atpase"/>
    <property type="match status" value="1"/>
</dbReference>
<proteinExistence type="evidence at transcript level"/>
<dbReference type="PRINTS" id="PR00119">
    <property type="entry name" value="CATATPASE"/>
</dbReference>
<dbReference type="InterPro" id="IPR008250">
    <property type="entry name" value="ATPase_P-typ_transduc_dom_A_sf"/>
</dbReference>
<dbReference type="SFLD" id="SFLDS00003">
    <property type="entry name" value="Haloacid_Dehalogenase"/>
    <property type="match status" value="1"/>
</dbReference>
<sequence length="1042" mass="114364">MDNSHSKTVEEVLSHFGVNENTGLSPEQVKKNLDRWGPNELPAEEGKSLWELVLEQFKELLVRILVLAACVSFVLAWFEEEQTLTSFVEPLVILMILILNALVGVWQERNAENAIEALKEYEPEMGKVYRLDRKAVQRIKARNIVPGDIVEIAVGDKVPADIRIISIKSTTLRVDQSILTGESVSVIKHTDPVPDPRAVNQDKKNMLFSGTNISSGKAVGVVIATGVHSEIGKIRNQMAATEQERTPLQQKLDEFGQQLSKVISLVCVAVWVINIGHFSDPVHGGSWVRGAIYYFKIAVALAVAAIPEGLPAVITTCLALGTRRMAKKNAIVRSLPSVETLGCTSIICSDKTGTLTTNQMSVCKMFVLDQVEGDSCTMHEFNITGSTYAPDGHVEVAGIRVRPGDYSGLVELATICSLCNDSSLDYNEAKGIYEKVGEATETALTCLVEKMNVFNTDLSDISKVERATACNNIIKQLMKKEVTLEFSRDRKSMSVFCSPANPSTSGAGNKMFVKGAPESVIERCTHVRVGTTKLALTGGVRGKIMALIKEWGTGRDTLRCLALATRDSPPNRDTMDLQDATKFIKYETDLTFVGCVGMLDPPRQEVVGSIEMCAKAGIRVIMITGDNKGTAVAICRRIGIFGENEEVTGKAYTGREFDDLSPEQQREACRSTRCFARVEPAHKSKIVEYLQSFNEITAMTGDGVNDAPALKKAEIGIAMGSGTAVAKTASEMVLSDDNFSTIVAAVEEGRAIYNNMKQFIRYLISSNVGEVVCIFLTAALGFPEALIPVQLLWVNLVTDGLPATALGFNPPDLDIMDKPPRSPKEPLISGWLFFRYLAIGCYVGAATVGAAAWWFIAAEDGPRVTYYQLSHFMQCSPDNPEFEGLDCGVFESPYPMTMALSVLVTIEMCNALNSLSENQSLLKMPPWENVWLLGSICLSMSLHFLILYVEPLPLIFQITPLDVTQWLMVLKISLPVILLDEALKFIARNYLEPGKEYSPPNDKACAFSACTEGISWPFVFLSAPLLIWLYSTDTNVTEMFWS</sequence>
<dbReference type="NCBIfam" id="TIGR01494">
    <property type="entry name" value="ATPase_P-type"/>
    <property type="match status" value="2"/>
</dbReference>
<evidence type="ECO:0000256" key="12">
    <source>
        <dbReference type="ARBA" id="ARBA00022842"/>
    </source>
</evidence>
<dbReference type="FunFam" id="3.40.50.1000:FF:000005">
    <property type="entry name" value="Calcium-transporting ATPase 1"/>
    <property type="match status" value="1"/>
</dbReference>
<dbReference type="Gene3D" id="3.40.1110.10">
    <property type="entry name" value="Calcium-transporting ATPase, cytoplasmic domain N"/>
    <property type="match status" value="1"/>
</dbReference>
<dbReference type="Pfam" id="PF13246">
    <property type="entry name" value="Cation_ATPase"/>
    <property type="match status" value="1"/>
</dbReference>
<keyword evidence="17 19" id="KW-0472">Membrane</keyword>
<dbReference type="PROSITE" id="PS00154">
    <property type="entry name" value="ATPASE_E1_E2"/>
    <property type="match status" value="1"/>
</dbReference>
<dbReference type="FunFam" id="1.20.1110.10:FF:000065">
    <property type="entry name" value="Sarcoplasmic/endoplasmic reticulum calcium ATPase 1"/>
    <property type="match status" value="2"/>
</dbReference>
<evidence type="ECO:0000256" key="16">
    <source>
        <dbReference type="ARBA" id="ARBA00023065"/>
    </source>
</evidence>
<dbReference type="GO" id="GO:0005524">
    <property type="term" value="F:ATP binding"/>
    <property type="evidence" value="ECO:0007669"/>
    <property type="project" value="UniProtKB-KW"/>
</dbReference>
<dbReference type="Pfam" id="PF08282">
    <property type="entry name" value="Hydrolase_3"/>
    <property type="match status" value="1"/>
</dbReference>
<reference evidence="21" key="1">
    <citation type="journal article" date="2014" name="Nature">
        <title>Elephant shark genome provides unique insights into gnathostome evolution.</title>
        <authorList>
            <consortium name="International Elephant Shark Genome Sequencing Consortium"/>
            <person name="Venkatesh B."/>
            <person name="Lee A.P."/>
            <person name="Ravi V."/>
            <person name="Maurya A.K."/>
            <person name="Lian M.M."/>
            <person name="Swann J.B."/>
            <person name="Ohta Y."/>
            <person name="Flajnik M.F."/>
            <person name="Sutoh Y."/>
            <person name="Kasahara M."/>
            <person name="Hoon S."/>
            <person name="Gangu V."/>
            <person name="Roy S.W."/>
            <person name="Irimia M."/>
            <person name="Korzh V."/>
            <person name="Kondrychyn I."/>
            <person name="Lim Z.W."/>
            <person name="Tay B.H."/>
            <person name="Tohari S."/>
            <person name="Kong K.W."/>
            <person name="Ho S."/>
            <person name="Lorente-Galdos B."/>
            <person name="Quilez J."/>
            <person name="Marques-Bonet T."/>
            <person name="Raney B.J."/>
            <person name="Ingham P.W."/>
            <person name="Tay A."/>
            <person name="Hillier L.W."/>
            <person name="Minx P."/>
            <person name="Boehm T."/>
            <person name="Wilson R.K."/>
            <person name="Brenner S."/>
            <person name="Warren W.C."/>
        </authorList>
    </citation>
    <scope>NUCLEOTIDE SEQUENCE</scope>
    <source>
        <tissue evidence="21">Gills</tissue>
    </source>
</reference>
<dbReference type="Gene3D" id="3.40.50.1000">
    <property type="entry name" value="HAD superfamily/HAD-like"/>
    <property type="match status" value="1"/>
</dbReference>
<evidence type="ECO:0000256" key="4">
    <source>
        <dbReference type="ARBA" id="ARBA00005675"/>
    </source>
</evidence>
<dbReference type="InterPro" id="IPR036412">
    <property type="entry name" value="HAD-like_sf"/>
</dbReference>
<dbReference type="InterPro" id="IPR018303">
    <property type="entry name" value="ATPase_P-typ_P_site"/>
</dbReference>
<dbReference type="SUPFAM" id="SSF81660">
    <property type="entry name" value="Metal cation-transporting ATPase, ATP-binding domain N"/>
    <property type="match status" value="1"/>
</dbReference>
<dbReference type="GO" id="GO:0005388">
    <property type="term" value="F:P-type calcium transporter activity"/>
    <property type="evidence" value="ECO:0007669"/>
    <property type="project" value="UniProtKB-EC"/>
</dbReference>
<evidence type="ECO:0000256" key="19">
    <source>
        <dbReference type="RuleBase" id="RU361146"/>
    </source>
</evidence>
<dbReference type="EMBL" id="JW861750">
    <property type="protein sequence ID" value="AFO94267.1"/>
    <property type="molecule type" value="mRNA"/>
</dbReference>
<evidence type="ECO:0000256" key="11">
    <source>
        <dbReference type="ARBA" id="ARBA00022840"/>
    </source>
</evidence>
<name>V9K8V8_CALMI</name>
<dbReference type="FunFam" id="3.40.1110.10:FF:000003">
    <property type="entry name" value="Calcium-transporting ATPase"/>
    <property type="match status" value="1"/>
</dbReference>
<feature type="transmembrane region" description="Helical" evidence="19">
    <location>
        <begin position="833"/>
        <end position="856"/>
    </location>
</feature>
<dbReference type="InterPro" id="IPR023299">
    <property type="entry name" value="ATPase_P-typ_cyto_dom_N"/>
</dbReference>
<dbReference type="PANTHER" id="PTHR42861">
    <property type="entry name" value="CALCIUM-TRANSPORTING ATPASE"/>
    <property type="match status" value="1"/>
</dbReference>
<dbReference type="SFLD" id="SFLDG00002">
    <property type="entry name" value="C1.7:_P-type_atpase_like"/>
    <property type="match status" value="1"/>
</dbReference>
<dbReference type="EC" id="7.2.2.10" evidence="19"/>
<evidence type="ECO:0000256" key="17">
    <source>
        <dbReference type="ARBA" id="ARBA00023136"/>
    </source>
</evidence>
<dbReference type="InterPro" id="IPR005782">
    <property type="entry name" value="P-type_ATPase_IIA"/>
</dbReference>
<evidence type="ECO:0000256" key="5">
    <source>
        <dbReference type="ARBA" id="ARBA00022448"/>
    </source>
</evidence>
<keyword evidence="9 19" id="KW-0547">Nucleotide-binding</keyword>